<dbReference type="Proteomes" id="UP000773462">
    <property type="component" value="Unassembled WGS sequence"/>
</dbReference>
<dbReference type="InterPro" id="IPR018060">
    <property type="entry name" value="HTH_AraC"/>
</dbReference>
<evidence type="ECO:0000256" key="4">
    <source>
        <dbReference type="PROSITE-ProRule" id="PRU00169"/>
    </source>
</evidence>
<evidence type="ECO:0000256" key="3">
    <source>
        <dbReference type="ARBA" id="ARBA00023163"/>
    </source>
</evidence>
<keyword evidence="2" id="KW-0238">DNA-binding</keyword>
<dbReference type="Gene3D" id="3.40.50.2300">
    <property type="match status" value="1"/>
</dbReference>
<dbReference type="PANTHER" id="PTHR43280:SF10">
    <property type="entry name" value="REGULATORY PROTEIN POCR"/>
    <property type="match status" value="1"/>
</dbReference>
<keyword evidence="3" id="KW-0804">Transcription</keyword>
<dbReference type="PROSITE" id="PS50110">
    <property type="entry name" value="RESPONSE_REGULATORY"/>
    <property type="match status" value="1"/>
</dbReference>
<dbReference type="CDD" id="cd17536">
    <property type="entry name" value="REC_YesN-like"/>
    <property type="match status" value="1"/>
</dbReference>
<dbReference type="InterPro" id="IPR011006">
    <property type="entry name" value="CheY-like_superfamily"/>
</dbReference>
<dbReference type="PROSITE" id="PS00041">
    <property type="entry name" value="HTH_ARAC_FAMILY_1"/>
    <property type="match status" value="1"/>
</dbReference>
<reference evidence="7 8" key="1">
    <citation type="submission" date="2021-03" db="EMBL/GenBank/DDBJ databases">
        <title>Genomic Encyclopedia of Type Strains, Phase IV (KMG-IV): sequencing the most valuable type-strain genomes for metagenomic binning, comparative biology and taxonomic classification.</title>
        <authorList>
            <person name="Goeker M."/>
        </authorList>
    </citation>
    <scope>NUCLEOTIDE SEQUENCE [LARGE SCALE GENOMIC DNA]</scope>
    <source>
        <strain evidence="7 8">DSM 101953</strain>
    </source>
</reference>
<evidence type="ECO:0000259" key="5">
    <source>
        <dbReference type="PROSITE" id="PS01124"/>
    </source>
</evidence>
<organism evidence="7 8">
    <name type="scientific">Paenibacillus silagei</name>
    <dbReference type="NCBI Taxonomy" id="1670801"/>
    <lineage>
        <taxon>Bacteria</taxon>
        <taxon>Bacillati</taxon>
        <taxon>Bacillota</taxon>
        <taxon>Bacilli</taxon>
        <taxon>Bacillales</taxon>
        <taxon>Paenibacillaceae</taxon>
        <taxon>Paenibacillus</taxon>
    </lineage>
</organism>
<sequence length="510" mass="58178">MFTILIVDDEKIERDGIRGLIADMNYELRVAEAENGEKALEYLRLNPVDILLTDIKMPFMGGLELAEQASLAQPSLEIIIYSAYGDFDYARRALYTNASSYLLKPIDIEEFAGVMSGVIQKCTDKATQQRRTAEMMQGYQKGLEYEREKWLTDVLNGVQVIADDAALPFGGQPAALLLIDFKERFFDRSYEAFEQAAEQLTAGEYELLNLNEYQSVLMVPCPGSGGQKRIREMSEALAERIAERFYRYCCIVYSPVISDWQEISACYEQMEQTLDYKFFFEDTVVLFAGDDLAGRVPELVSTETLMADINQFINHGEYAGAAKSIELLFSHLSRNGGSSAIYVKYLCSDLVRNAFEQSARRQKADFQQTVERIFKSDSILGVKQVLLQALSEIEPDNGAPDESKRYIVQQVIRIVEKDFREDISLEVIAGRVSLNPSYLSHLFKKETGQSLIKFITQQRLERARHLLDSTNMKIVDIAEHAGYWSSSYFCQTFKKYYGISPQKYREILDE</sequence>
<feature type="domain" description="HTH araC/xylS-type" evidence="5">
    <location>
        <begin position="409"/>
        <end position="507"/>
    </location>
</feature>
<evidence type="ECO:0000259" key="6">
    <source>
        <dbReference type="PROSITE" id="PS50110"/>
    </source>
</evidence>
<comment type="caution">
    <text evidence="7">The sequence shown here is derived from an EMBL/GenBank/DDBJ whole genome shotgun (WGS) entry which is preliminary data.</text>
</comment>
<dbReference type="PRINTS" id="PR00032">
    <property type="entry name" value="HTHARAC"/>
</dbReference>
<dbReference type="InterPro" id="IPR020449">
    <property type="entry name" value="Tscrpt_reg_AraC-type_HTH"/>
</dbReference>
<dbReference type="EMBL" id="JAGGLV010000009">
    <property type="protein sequence ID" value="MBP2112932.1"/>
    <property type="molecule type" value="Genomic_DNA"/>
</dbReference>
<dbReference type="SUPFAM" id="SSF46689">
    <property type="entry name" value="Homeodomain-like"/>
    <property type="match status" value="2"/>
</dbReference>
<feature type="domain" description="Response regulatory" evidence="6">
    <location>
        <begin position="3"/>
        <end position="119"/>
    </location>
</feature>
<dbReference type="SMART" id="SM00342">
    <property type="entry name" value="HTH_ARAC"/>
    <property type="match status" value="1"/>
</dbReference>
<keyword evidence="1" id="KW-0805">Transcription regulation</keyword>
<keyword evidence="4" id="KW-0597">Phosphoprotein</keyword>
<dbReference type="SMART" id="SM00448">
    <property type="entry name" value="REC"/>
    <property type="match status" value="1"/>
</dbReference>
<dbReference type="RefSeq" id="WP_209874392.1">
    <property type="nucleotide sequence ID" value="NZ_JAGGLV010000009.1"/>
</dbReference>
<dbReference type="Gene3D" id="1.10.10.60">
    <property type="entry name" value="Homeodomain-like"/>
    <property type="match status" value="2"/>
</dbReference>
<dbReference type="Pfam" id="PF12833">
    <property type="entry name" value="HTH_18"/>
    <property type="match status" value="1"/>
</dbReference>
<name>A0ABS4NUF9_9BACL</name>
<evidence type="ECO:0000256" key="2">
    <source>
        <dbReference type="ARBA" id="ARBA00023125"/>
    </source>
</evidence>
<keyword evidence="8" id="KW-1185">Reference proteome</keyword>
<dbReference type="PROSITE" id="PS01124">
    <property type="entry name" value="HTH_ARAC_FAMILY_2"/>
    <property type="match status" value="1"/>
</dbReference>
<dbReference type="SUPFAM" id="SSF52172">
    <property type="entry name" value="CheY-like"/>
    <property type="match status" value="1"/>
</dbReference>
<dbReference type="InterPro" id="IPR018062">
    <property type="entry name" value="HTH_AraC-typ_CS"/>
</dbReference>
<dbReference type="InterPro" id="IPR009057">
    <property type="entry name" value="Homeodomain-like_sf"/>
</dbReference>
<dbReference type="Pfam" id="PF00072">
    <property type="entry name" value="Response_reg"/>
    <property type="match status" value="1"/>
</dbReference>
<feature type="modified residue" description="4-aspartylphosphate" evidence="4">
    <location>
        <position position="54"/>
    </location>
</feature>
<gene>
    <name evidence="7" type="ORF">J2Z70_003086</name>
</gene>
<evidence type="ECO:0000256" key="1">
    <source>
        <dbReference type="ARBA" id="ARBA00023015"/>
    </source>
</evidence>
<dbReference type="InterPro" id="IPR001789">
    <property type="entry name" value="Sig_transdc_resp-reg_receiver"/>
</dbReference>
<protein>
    <submittedName>
        <fullName evidence="7">Two-component system response regulator YesN</fullName>
    </submittedName>
</protein>
<accession>A0ABS4NUF9</accession>
<evidence type="ECO:0000313" key="8">
    <source>
        <dbReference type="Proteomes" id="UP000773462"/>
    </source>
</evidence>
<dbReference type="PANTHER" id="PTHR43280">
    <property type="entry name" value="ARAC-FAMILY TRANSCRIPTIONAL REGULATOR"/>
    <property type="match status" value="1"/>
</dbReference>
<evidence type="ECO:0000313" key="7">
    <source>
        <dbReference type="EMBL" id="MBP2112932.1"/>
    </source>
</evidence>
<proteinExistence type="predicted"/>